<proteinExistence type="inferred from homology"/>
<dbReference type="RefSeq" id="XP_021337740.1">
    <property type="nucleotide sequence ID" value="XM_021482520.1"/>
</dbReference>
<dbReference type="AlphaFoldDB" id="A0A1N6LXR7"/>
<evidence type="ECO:0000256" key="3">
    <source>
        <dbReference type="ARBA" id="ARBA00023274"/>
    </source>
</evidence>
<accession>A0A1N6LXR7</accession>
<dbReference type="InterPro" id="IPR036164">
    <property type="entry name" value="bL21-like_sf"/>
</dbReference>
<dbReference type="SUPFAM" id="SSF141091">
    <property type="entry name" value="L21p-like"/>
    <property type="match status" value="1"/>
</dbReference>
<dbReference type="InterPro" id="IPR028909">
    <property type="entry name" value="bL21-like"/>
</dbReference>
<dbReference type="PANTHER" id="PTHR21349">
    <property type="entry name" value="50S RIBOSOMAL PROTEIN L21"/>
    <property type="match status" value="1"/>
</dbReference>
<keyword evidence="2 5" id="KW-0689">Ribosomal protein</keyword>
<protein>
    <recommendedName>
        <fullName evidence="4">Large ribosomal subunit protein bL21m</fullName>
    </recommendedName>
</protein>
<dbReference type="NCBIfam" id="TIGR00061">
    <property type="entry name" value="L21"/>
    <property type="match status" value="1"/>
</dbReference>
<reference evidence="5 6" key="1">
    <citation type="journal article" date="2012" name="Nucleic Acids Res.">
        <title>Sequencing of the smallest Apicomplexan genome from the human pathogen Babesia microti.</title>
        <authorList>
            <person name="Cornillot E."/>
            <person name="Hadj-Kaddour K."/>
            <person name="Dassouli A."/>
            <person name="Noel B."/>
            <person name="Ranwez V."/>
            <person name="Vacherie B."/>
            <person name="Augagneur Y."/>
            <person name="Bres V."/>
            <person name="Duclos A."/>
            <person name="Randazzo S."/>
            <person name="Carcy B."/>
            <person name="Debierre-Grockiego F."/>
            <person name="Delbecq S."/>
            <person name="Moubri-Menage K."/>
            <person name="Shams-Eldin H."/>
            <person name="Usmani-Brown S."/>
            <person name="Bringaud F."/>
            <person name="Wincker P."/>
            <person name="Vivares C.P."/>
            <person name="Schwarz R.T."/>
            <person name="Schetters T.P."/>
            <person name="Krause P.J."/>
            <person name="Gorenflot A."/>
            <person name="Berry V."/>
            <person name="Barbe V."/>
            <person name="Ben Mamoun C."/>
        </authorList>
    </citation>
    <scope>NUCLEOTIDE SEQUENCE [LARGE SCALE GENOMIC DNA]</scope>
    <source>
        <strain evidence="5 6">RI</strain>
    </source>
</reference>
<dbReference type="KEGG" id="bmic:BmR1_04g06545"/>
<dbReference type="GO" id="GO:0006412">
    <property type="term" value="P:translation"/>
    <property type="evidence" value="ECO:0007669"/>
    <property type="project" value="InterPro"/>
</dbReference>
<name>A0A1N6LXR7_BABMR</name>
<evidence type="ECO:0000313" key="5">
    <source>
        <dbReference type="EMBL" id="SIO73668.1"/>
    </source>
</evidence>
<evidence type="ECO:0000256" key="4">
    <source>
        <dbReference type="ARBA" id="ARBA00044129"/>
    </source>
</evidence>
<comment type="similarity">
    <text evidence="1">Belongs to the bacterial ribosomal protein bL21 family.</text>
</comment>
<dbReference type="InterPro" id="IPR001787">
    <property type="entry name" value="Ribosomal_bL21"/>
</dbReference>
<evidence type="ECO:0000256" key="1">
    <source>
        <dbReference type="ARBA" id="ARBA00008563"/>
    </source>
</evidence>
<dbReference type="GO" id="GO:0003735">
    <property type="term" value="F:structural constituent of ribosome"/>
    <property type="evidence" value="ECO:0007669"/>
    <property type="project" value="InterPro"/>
</dbReference>
<sequence length="360" mass="42620">MVLSLLGNVVKNSCIARHSLFNYINKRQLVFHKTRRVVGHKLEFISGKHRSMKINPPKVPIHPTEDVSKNMNLFETYRDLRLRWKKSTSSRRKRLRIARKWRLPNNIFPMPEPTCIFVKHSNLPFTRTNPSSYSEFPQSIINKYTDKNFTMYPPDDIKDDILHEKIPIFCIFKSGPHYQHKVTIGDLVQAEKLHRKSAGDKVTFGTVLLVGSRDWTIIGKPTVPYAKVNATIEQQTLCGEQISFYYRKKNRTSKFRRIRHYVTILRIDNIIVDSNYKAKNEVIKPKRLLDLWSNRWLYNHELQVLNNIDNNCTDNTYERKHDPSSDECEVHKNLQHTYHKKGISDCYRWFPDPFTKHRSL</sequence>
<dbReference type="Pfam" id="PF00829">
    <property type="entry name" value="Ribosomal_L21p"/>
    <property type="match status" value="1"/>
</dbReference>
<dbReference type="Proteomes" id="UP000002899">
    <property type="component" value="Chromosome IV"/>
</dbReference>
<dbReference type="VEuPathDB" id="PiroplasmaDB:BmR1_04g06545"/>
<keyword evidence="3" id="KW-0687">Ribonucleoprotein</keyword>
<evidence type="ECO:0000313" key="6">
    <source>
        <dbReference type="Proteomes" id="UP000002899"/>
    </source>
</evidence>
<dbReference type="GeneID" id="24425954"/>
<reference evidence="5 6" key="2">
    <citation type="journal article" date="2013" name="PLoS ONE">
        <title>Whole genome mapping and re-organization of the nuclear and mitochondrial genomes of Babesia microti isolates.</title>
        <authorList>
            <person name="Cornillot E."/>
            <person name="Dassouli A."/>
            <person name="Garg A."/>
            <person name="Pachikara N."/>
            <person name="Randazzo S."/>
            <person name="Depoix D."/>
            <person name="Carcy B."/>
            <person name="Delbecq S."/>
            <person name="Frutos R."/>
            <person name="Silva J.C."/>
            <person name="Sutton R."/>
            <person name="Krause P.J."/>
            <person name="Mamoun C.B."/>
        </authorList>
    </citation>
    <scope>NUCLEOTIDE SEQUENCE [LARGE SCALE GENOMIC DNA]</scope>
    <source>
        <strain evidence="5 6">RI</strain>
    </source>
</reference>
<organism evidence="5 6">
    <name type="scientific">Babesia microti (strain RI)</name>
    <dbReference type="NCBI Taxonomy" id="1133968"/>
    <lineage>
        <taxon>Eukaryota</taxon>
        <taxon>Sar</taxon>
        <taxon>Alveolata</taxon>
        <taxon>Apicomplexa</taxon>
        <taxon>Aconoidasida</taxon>
        <taxon>Piroplasmida</taxon>
        <taxon>Babesiidae</taxon>
        <taxon>Babesia</taxon>
    </lineage>
</organism>
<dbReference type="PANTHER" id="PTHR21349:SF0">
    <property type="entry name" value="LARGE RIBOSOMAL SUBUNIT PROTEIN BL21M"/>
    <property type="match status" value="1"/>
</dbReference>
<gene>
    <name evidence="5" type="ORF">BmR1_04g06545</name>
</gene>
<keyword evidence="6" id="KW-1185">Reference proteome</keyword>
<evidence type="ECO:0000256" key="2">
    <source>
        <dbReference type="ARBA" id="ARBA00022980"/>
    </source>
</evidence>
<dbReference type="OrthoDB" id="5994at2759"/>
<reference evidence="5 6" key="3">
    <citation type="journal article" date="2016" name="Sci. Rep.">
        <title>Genome-wide diversity and gene expression profiling of Babesia microti isolates identify polymorphic genes that mediate host-pathogen interactions.</title>
        <authorList>
            <person name="Silva J.C."/>
            <person name="Cornillot E."/>
            <person name="McCracken C."/>
            <person name="Usmani-Brown S."/>
            <person name="Dwivedi A."/>
            <person name="Ifeonu O.O."/>
            <person name="Crabtree J."/>
            <person name="Gotia H.T."/>
            <person name="Virji A.Z."/>
            <person name="Reynes C."/>
            <person name="Colinge J."/>
            <person name="Kumar V."/>
            <person name="Lawres L."/>
            <person name="Pazzi J.E."/>
            <person name="Pablo J.V."/>
            <person name="Hung C."/>
            <person name="Brancato J."/>
            <person name="Kumari P."/>
            <person name="Orvis J."/>
            <person name="Tretina K."/>
            <person name="Chibucos M."/>
            <person name="Ott S."/>
            <person name="Sadzewicz L."/>
            <person name="Sengamalay N."/>
            <person name="Shetty A.C."/>
            <person name="Su Q."/>
            <person name="Tallon L."/>
            <person name="Fraser C.M."/>
            <person name="Frutos R."/>
            <person name="Molina D.M."/>
            <person name="Krause P.J."/>
            <person name="Ben Mamoun C."/>
        </authorList>
    </citation>
    <scope>NUCLEOTIDE SEQUENCE [LARGE SCALE GENOMIC DNA]</scope>
    <source>
        <strain evidence="5 6">RI</strain>
    </source>
</reference>
<dbReference type="GO" id="GO:0005762">
    <property type="term" value="C:mitochondrial large ribosomal subunit"/>
    <property type="evidence" value="ECO:0007669"/>
    <property type="project" value="TreeGrafter"/>
</dbReference>
<dbReference type="GO" id="GO:0003723">
    <property type="term" value="F:RNA binding"/>
    <property type="evidence" value="ECO:0007669"/>
    <property type="project" value="InterPro"/>
</dbReference>
<dbReference type="EMBL" id="LN871599">
    <property type="protein sequence ID" value="SIO73668.1"/>
    <property type="molecule type" value="Genomic_DNA"/>
</dbReference>